<keyword evidence="5 14" id="KW-1003">Cell membrane</keyword>
<keyword evidence="9 14" id="KW-0472">Membrane</keyword>
<keyword evidence="12 13" id="KW-0636">Prenylation</keyword>
<dbReference type="PANTHER" id="PTHR10749:SF4">
    <property type="entry name" value="PHOSPHORYLASE B KINASE REGULATORY SUBUNIT ALPHA, SKELETAL MUSCLE ISOFORM"/>
    <property type="match status" value="1"/>
</dbReference>
<dbReference type="FunFam" id="1.50.10.10:FF:000004">
    <property type="entry name" value="Phosphorylase b kinase regulatory subunit"/>
    <property type="match status" value="1"/>
</dbReference>
<evidence type="ECO:0000259" key="16">
    <source>
        <dbReference type="Pfam" id="PF19292"/>
    </source>
</evidence>
<dbReference type="GO" id="GO:0005964">
    <property type="term" value="C:phosphorylase kinase complex"/>
    <property type="evidence" value="ECO:0007669"/>
    <property type="project" value="TreeGrafter"/>
</dbReference>
<dbReference type="UniPathway" id="UPA00163"/>
<dbReference type="InterPro" id="IPR008734">
    <property type="entry name" value="PHK_A/B_su"/>
</dbReference>
<dbReference type="Ensembl" id="ENSPCLT00000013627.1">
    <property type="protein sequence ID" value="ENSPCLP00000010108.1"/>
    <property type="gene ID" value="ENSPCLG00000008341.1"/>
</dbReference>
<reference evidence="17" key="1">
    <citation type="submission" date="2025-08" db="UniProtKB">
        <authorList>
            <consortium name="Ensembl"/>
        </authorList>
    </citation>
    <scope>IDENTIFICATION</scope>
</reference>
<dbReference type="AlphaFoldDB" id="A0A669PV11"/>
<dbReference type="InterPro" id="IPR045583">
    <property type="entry name" value="KPBA/B_C"/>
</dbReference>
<evidence type="ECO:0000256" key="7">
    <source>
        <dbReference type="ARBA" id="ARBA00022600"/>
    </source>
</evidence>
<dbReference type="GO" id="GO:0005977">
    <property type="term" value="P:glycogen metabolic process"/>
    <property type="evidence" value="ECO:0007669"/>
    <property type="project" value="UniProtKB-UniPathway"/>
</dbReference>
<evidence type="ECO:0000256" key="1">
    <source>
        <dbReference type="ARBA" id="ARBA00002837"/>
    </source>
</evidence>
<dbReference type="SUPFAM" id="SSF48208">
    <property type="entry name" value="Six-hairpin glycosidases"/>
    <property type="match status" value="1"/>
</dbReference>
<keyword evidence="7 14" id="KW-0321">Glycogen metabolism</keyword>
<feature type="domain" description="Phosphorylase b kinase regulatory subunit alpha/beta C-terminal" evidence="16">
    <location>
        <begin position="1035"/>
        <end position="1131"/>
    </location>
</feature>
<evidence type="ECO:0000256" key="3">
    <source>
        <dbReference type="ARBA" id="ARBA00005131"/>
    </source>
</evidence>
<sequence>MRGRSNSGVRLDGYGRLVQQTILRHQDAVTGLLPASADHRDAWVRDNVYSILAVWGLGLAYRKNADRDEDKAKAYELEQSVVKLMRGLLQCMMRQVDKVEAFKYSQSTRDCLHAKYNTHTCATVVGDHEWGHLQLDATSLYLLMLAQMTASGLHIIHSLDEVNFIQNLVFYIEAAYKTADFGIWERGDKTNRGITELNASSVGMAKAALEALDELDLFGAKGGPQSVIRVLSDEVQHCQSILHSMLPRASSSKEVDASVLSVISYPAFAVEDSELVEITKQEIITKLQGRYGCCRFLRDGYRTPKEDPNRSYYEPAELKLFENIECEWPLFWTYLIIDGIFSGNMEQVQEYREALEGILIKGKNGVRLVPELYSVPPDKVDEEYNNPHTVDRIPMGKLPLMWGQSLYILGCLMAEGFLAPGEIDPLNRRFATVPKPDVVVQVCILAETEGIKAILRKEGIHVETVADVYPIRVQPARILSHIYARLGRNKQMSLTGRPYRHMGVIGISKLYNIRKNIFAFTPQFIDQQQFYLALDNKMIVEMLRTDLSYLCSRWRMTGRPTITFPVSQSMLDDTGSSIHPTVLATLRKLQDGYFGGARIQTGKLSEFLTTSCRTHLSFMDPGPEGKVFASGYKLGLDSFEELDPEEWLHADTYDEVAQYLDHLLQRTVPQSNLPPTAQQGGLKRFRAAVHTTRDLMSLASKAKDLQVQNVGMYIPSKIFQASQQSVKLLSSPHQHDQESHALHAEMNLPRDEAGNVDCKALVDQLRMCPTLQEQADILYMLHILKGPEWHTGLESEPGPTVKELLTELYVRVGATRQWALIRYISGILKKKVEALDEACTALLSHQKHLTVGLPPEPREKTISASFTSLMKPVRRTSVGMSTGKEQWDDLPLSLQEIMVYLAMYIRTQPALFTDMFRIRIGLIIQVMATELAHSLHCSAGEATENLMNLSPSNVKNLLYHILSGKEFGVEKSVRSVDSLVTTAINIYDVEASGATKTERAGIVKLKSEIKQVRAGSSAGQSELLDKGSFSSLLKDQASKDSRQGQWKRRRRLDGALNRVPLGFYQKVWKVLQKCHGLSVEGFVLPSSTTREMTPGEMKFAVHVESVLNRVPQPEYRQLLVETILVLTMLVDVEVNTMGGIIPVEKILHAANDLFYEEQKALGADEQMLEKDPSTGICDLLYDSAPSGRFGTMTYLSKSVALHLYDLLPSDGCAMQ</sequence>
<evidence type="ECO:0000256" key="9">
    <source>
        <dbReference type="ARBA" id="ARBA00023136"/>
    </source>
</evidence>
<evidence type="ECO:0000256" key="6">
    <source>
        <dbReference type="ARBA" id="ARBA00022553"/>
    </source>
</evidence>
<dbReference type="PANTHER" id="PTHR10749">
    <property type="entry name" value="PHOSPHORYLASE B KINASE REGULATORY SUBUNIT"/>
    <property type="match status" value="1"/>
</dbReference>
<dbReference type="InterPro" id="IPR012341">
    <property type="entry name" value="6hp_glycosidase-like_sf"/>
</dbReference>
<evidence type="ECO:0000256" key="12">
    <source>
        <dbReference type="ARBA" id="ARBA00023289"/>
    </source>
</evidence>
<dbReference type="Proteomes" id="UP000472261">
    <property type="component" value="Unplaced"/>
</dbReference>
<comment type="subcellular location">
    <subcellularLocation>
        <location evidence="2 14">Cell membrane</location>
        <topology evidence="2 14">Lipid-anchor</topology>
        <orientation evidence="2 14">Cytoplasmic side</orientation>
    </subcellularLocation>
</comment>
<dbReference type="Gene3D" id="1.50.10.10">
    <property type="match status" value="1"/>
</dbReference>
<evidence type="ECO:0000256" key="8">
    <source>
        <dbReference type="ARBA" id="ARBA00022860"/>
    </source>
</evidence>
<dbReference type="InterPro" id="IPR011613">
    <property type="entry name" value="GH15-like"/>
</dbReference>
<keyword evidence="10 14" id="KW-0119">Carbohydrate metabolism</keyword>
<comment type="similarity">
    <text evidence="4 14">Belongs to the phosphorylase b kinase regulatory chain family.</text>
</comment>
<keyword evidence="8 14" id="KW-0112">Calmodulin-binding</keyword>
<evidence type="ECO:0000313" key="18">
    <source>
        <dbReference type="Proteomes" id="UP000472261"/>
    </source>
</evidence>
<evidence type="ECO:0000256" key="5">
    <source>
        <dbReference type="ARBA" id="ARBA00022475"/>
    </source>
</evidence>
<dbReference type="InterPro" id="IPR008928">
    <property type="entry name" value="6-hairpin_glycosidase_sf"/>
</dbReference>
<dbReference type="Pfam" id="PF00723">
    <property type="entry name" value="Glyco_hydro_15"/>
    <property type="match status" value="1"/>
</dbReference>
<feature type="domain" description="GH15-like" evidence="15">
    <location>
        <begin position="8"/>
        <end position="921"/>
    </location>
</feature>
<evidence type="ECO:0000313" key="17">
    <source>
        <dbReference type="Ensembl" id="ENSPCLP00000010108.1"/>
    </source>
</evidence>
<keyword evidence="11 13" id="KW-0449">Lipoprotein</keyword>
<protein>
    <recommendedName>
        <fullName evidence="14">Phosphorylase b kinase regulatory subunit</fullName>
    </recommendedName>
</protein>
<evidence type="ECO:0000256" key="13">
    <source>
        <dbReference type="PIRSR" id="PIRSR608734-50"/>
    </source>
</evidence>
<organism evidence="17 18">
    <name type="scientific">Phasianus colchicus</name>
    <name type="common">Common pheasant</name>
    <dbReference type="NCBI Taxonomy" id="9054"/>
    <lineage>
        <taxon>Eukaryota</taxon>
        <taxon>Metazoa</taxon>
        <taxon>Chordata</taxon>
        <taxon>Craniata</taxon>
        <taxon>Vertebrata</taxon>
        <taxon>Euteleostomi</taxon>
        <taxon>Archelosauria</taxon>
        <taxon>Archosauria</taxon>
        <taxon>Dinosauria</taxon>
        <taxon>Saurischia</taxon>
        <taxon>Theropoda</taxon>
        <taxon>Coelurosauria</taxon>
        <taxon>Aves</taxon>
        <taxon>Neognathae</taxon>
        <taxon>Galloanserae</taxon>
        <taxon>Galliformes</taxon>
        <taxon>Phasianidae</taxon>
        <taxon>Phasianinae</taxon>
        <taxon>Phasianus</taxon>
    </lineage>
</organism>
<dbReference type="Pfam" id="PF19292">
    <property type="entry name" value="KPBB_C"/>
    <property type="match status" value="1"/>
</dbReference>
<keyword evidence="18" id="KW-1185">Reference proteome</keyword>
<keyword evidence="6" id="KW-0597">Phosphoprotein</keyword>
<name>A0A669PV11_PHACC</name>
<evidence type="ECO:0000256" key="11">
    <source>
        <dbReference type="ARBA" id="ARBA00023288"/>
    </source>
</evidence>
<evidence type="ECO:0000256" key="4">
    <source>
        <dbReference type="ARBA" id="ARBA00007128"/>
    </source>
</evidence>
<dbReference type="GO" id="GO:0005886">
    <property type="term" value="C:plasma membrane"/>
    <property type="evidence" value="ECO:0007669"/>
    <property type="project" value="UniProtKB-SubCell"/>
</dbReference>
<dbReference type="GO" id="GO:0005516">
    <property type="term" value="F:calmodulin binding"/>
    <property type="evidence" value="ECO:0007669"/>
    <property type="project" value="UniProtKB-KW"/>
</dbReference>
<reference evidence="17" key="2">
    <citation type="submission" date="2025-09" db="UniProtKB">
        <authorList>
            <consortium name="Ensembl"/>
        </authorList>
    </citation>
    <scope>IDENTIFICATION</scope>
</reference>
<proteinExistence type="inferred from homology"/>
<comment type="function">
    <text evidence="1">Phosphorylase b kinase catalyzes the phosphorylation of serine in certain substrates, including troponin I. The alpha chain may bind calmodulin.</text>
</comment>
<evidence type="ECO:0000256" key="2">
    <source>
        <dbReference type="ARBA" id="ARBA00004342"/>
    </source>
</evidence>
<feature type="lipid moiety-binding region" description="S-farnesyl cysteine" evidence="13">
    <location>
        <position position="1212"/>
    </location>
</feature>
<comment type="pathway">
    <text evidence="3 14">Glycan biosynthesis; glycogen metabolism.</text>
</comment>
<comment type="PTM">
    <text evidence="13">Although the final Cys may be farnesylated, the terminal tripeptide is probably not removed, and the C-terminus is not methylated.</text>
</comment>
<evidence type="ECO:0000259" key="15">
    <source>
        <dbReference type="Pfam" id="PF00723"/>
    </source>
</evidence>
<evidence type="ECO:0000256" key="10">
    <source>
        <dbReference type="ARBA" id="ARBA00023277"/>
    </source>
</evidence>
<evidence type="ECO:0000256" key="14">
    <source>
        <dbReference type="RuleBase" id="RU364123"/>
    </source>
</evidence>
<accession>A0A669PV11</accession>